<evidence type="ECO:0000313" key="4">
    <source>
        <dbReference type="EMBL" id="NKG22257.1"/>
    </source>
</evidence>
<evidence type="ECO:0000259" key="3">
    <source>
        <dbReference type="Pfam" id="PF10099"/>
    </source>
</evidence>
<evidence type="ECO:0000256" key="2">
    <source>
        <dbReference type="SAM" id="Phobius"/>
    </source>
</evidence>
<feature type="compositionally biased region" description="Polar residues" evidence="1">
    <location>
        <begin position="163"/>
        <end position="173"/>
    </location>
</feature>
<evidence type="ECO:0000313" key="5">
    <source>
        <dbReference type="Proteomes" id="UP000746595"/>
    </source>
</evidence>
<dbReference type="InterPro" id="IPR018764">
    <property type="entry name" value="RskA_C"/>
</dbReference>
<sequence>MTGTDPVYPGHRGDENDDNLGMDLVDQVATENDVPTRRPLKKWVLVVAGLAVLVIGVIAIVVNLLPTDYVSKVEGASDQVVVQAEVKGGGHAALTTSTKVDAGTLELTDMPVLDPSKTYTLWLIEVDTDRPTRLADVPSDGAAAKEGFTGLEKVASVMVSVESSDATSTTPSSEPLAVLDLPEAK</sequence>
<feature type="region of interest" description="Disordered" evidence="1">
    <location>
        <begin position="1"/>
        <end position="20"/>
    </location>
</feature>
<reference evidence="4 5" key="1">
    <citation type="submission" date="2020-04" db="EMBL/GenBank/DDBJ databases">
        <title>Paeniglutamicibacter sp. ANT13_2, a novel actinomycete isolated from sediment in Antarctica.</title>
        <authorList>
            <person name="Sakdapetsiri C."/>
            <person name="Pinyakong O."/>
        </authorList>
    </citation>
    <scope>NUCLEOTIDE SEQUENCE [LARGE SCALE GENOMIC DNA]</scope>
    <source>
        <strain evidence="4 5">ANT13_2</strain>
    </source>
</reference>
<dbReference type="RefSeq" id="WP_168153043.1">
    <property type="nucleotide sequence ID" value="NZ_JAAWVT010000009.1"/>
</dbReference>
<evidence type="ECO:0000256" key="1">
    <source>
        <dbReference type="SAM" id="MobiDB-lite"/>
    </source>
</evidence>
<organism evidence="4 5">
    <name type="scientific">Paeniglutamicibacter terrestris</name>
    <dbReference type="NCBI Taxonomy" id="2723403"/>
    <lineage>
        <taxon>Bacteria</taxon>
        <taxon>Bacillati</taxon>
        <taxon>Actinomycetota</taxon>
        <taxon>Actinomycetes</taxon>
        <taxon>Micrococcales</taxon>
        <taxon>Micrococcaceae</taxon>
        <taxon>Paeniglutamicibacter</taxon>
    </lineage>
</organism>
<keyword evidence="2" id="KW-0472">Membrane</keyword>
<dbReference type="Pfam" id="PF10099">
    <property type="entry name" value="RskA_C"/>
    <property type="match status" value="1"/>
</dbReference>
<feature type="transmembrane region" description="Helical" evidence="2">
    <location>
        <begin position="43"/>
        <end position="65"/>
    </location>
</feature>
<name>A0ABX1G7M9_9MICC</name>
<feature type="region of interest" description="Disordered" evidence="1">
    <location>
        <begin position="163"/>
        <end position="185"/>
    </location>
</feature>
<gene>
    <name evidence="4" type="ORF">HED64_16280</name>
</gene>
<feature type="domain" description="Anti-sigma K factor RskA C-terminal" evidence="3">
    <location>
        <begin position="47"/>
        <end position="172"/>
    </location>
</feature>
<keyword evidence="2" id="KW-1133">Transmembrane helix</keyword>
<accession>A0ABX1G7M9</accession>
<dbReference type="Proteomes" id="UP000746595">
    <property type="component" value="Unassembled WGS sequence"/>
</dbReference>
<protein>
    <submittedName>
        <fullName evidence="4">Anti-sigma factor</fullName>
    </submittedName>
</protein>
<proteinExistence type="predicted"/>
<dbReference type="EMBL" id="JAAWVT010000009">
    <property type="protein sequence ID" value="NKG22257.1"/>
    <property type="molecule type" value="Genomic_DNA"/>
</dbReference>
<keyword evidence="2" id="KW-0812">Transmembrane</keyword>
<keyword evidence="5" id="KW-1185">Reference proteome</keyword>
<comment type="caution">
    <text evidence="4">The sequence shown here is derived from an EMBL/GenBank/DDBJ whole genome shotgun (WGS) entry which is preliminary data.</text>
</comment>